<evidence type="ECO:0000313" key="6">
    <source>
        <dbReference type="Proteomes" id="UP000077623"/>
    </source>
</evidence>
<dbReference type="Proteomes" id="UP000077623">
    <property type="component" value="Unassembled WGS sequence"/>
</dbReference>
<dbReference type="InterPro" id="IPR001787">
    <property type="entry name" value="Ribosomal_bL21"/>
</dbReference>
<keyword evidence="1 3" id="KW-0689">Ribosomal protein</keyword>
<dbReference type="GO" id="GO:0005737">
    <property type="term" value="C:cytoplasm"/>
    <property type="evidence" value="ECO:0007669"/>
    <property type="project" value="UniProtKB-ARBA"/>
</dbReference>
<dbReference type="EMBL" id="LWUJ01000012">
    <property type="protein sequence ID" value="OAL10156.1"/>
    <property type="molecule type" value="Genomic_DNA"/>
</dbReference>
<dbReference type="InterPro" id="IPR028909">
    <property type="entry name" value="bL21-like"/>
</dbReference>
<evidence type="ECO:0000256" key="1">
    <source>
        <dbReference type="ARBA" id="ARBA00022980"/>
    </source>
</evidence>
<dbReference type="GO" id="GO:0019843">
    <property type="term" value="F:rRNA binding"/>
    <property type="evidence" value="ECO:0007669"/>
    <property type="project" value="UniProtKB-UniRule"/>
</dbReference>
<dbReference type="NCBIfam" id="TIGR00061">
    <property type="entry name" value="L21"/>
    <property type="match status" value="1"/>
</dbReference>
<dbReference type="GO" id="GO:0003735">
    <property type="term" value="F:structural constituent of ribosome"/>
    <property type="evidence" value="ECO:0007669"/>
    <property type="project" value="InterPro"/>
</dbReference>
<protein>
    <recommendedName>
        <fullName evidence="3">Large ribosomal subunit protein bL21</fullName>
    </recommendedName>
</protein>
<dbReference type="GO" id="GO:0005840">
    <property type="term" value="C:ribosome"/>
    <property type="evidence" value="ECO:0007669"/>
    <property type="project" value="UniProtKB-KW"/>
</dbReference>
<sequence length="105" mass="12351">MIAYFCLSGKQFMAKEGDIIEECPYVDGVEGQTVFTEEVMCINEVTSFDSSPFIKNAKIELKILKQGKSKKIRVVKFISQKRHKRWRGHRAKYTKLQVIKIHWQR</sequence>
<dbReference type="STRING" id="432608.A6V39_04560"/>
<organism evidence="5 6">
    <name type="scientific">Candidatus Mycoplasma haematobovis</name>
    <dbReference type="NCBI Taxonomy" id="432608"/>
    <lineage>
        <taxon>Bacteria</taxon>
        <taxon>Bacillati</taxon>
        <taxon>Mycoplasmatota</taxon>
        <taxon>Mollicutes</taxon>
        <taxon>Mycoplasmataceae</taxon>
        <taxon>Mycoplasma</taxon>
    </lineage>
</organism>
<dbReference type="SUPFAM" id="SSF141091">
    <property type="entry name" value="L21p-like"/>
    <property type="match status" value="1"/>
</dbReference>
<comment type="subunit">
    <text evidence="3">Part of the 50S ribosomal subunit. Contacts protein L20.</text>
</comment>
<keyword evidence="3 4" id="KW-0694">RNA-binding</keyword>
<keyword evidence="3 4" id="KW-0699">rRNA-binding</keyword>
<evidence type="ECO:0000256" key="2">
    <source>
        <dbReference type="ARBA" id="ARBA00023274"/>
    </source>
</evidence>
<dbReference type="RefSeq" id="WP_187150541.1">
    <property type="nucleotide sequence ID" value="NZ_LWUJ01000012.1"/>
</dbReference>
<evidence type="ECO:0000313" key="5">
    <source>
        <dbReference type="EMBL" id="OAL10156.1"/>
    </source>
</evidence>
<reference evidence="6" key="1">
    <citation type="submission" date="2016-04" db="EMBL/GenBank/DDBJ databases">
        <authorList>
            <person name="Quiroz-Castaneda R.E."/>
            <person name="Martinez-Ocampo F."/>
        </authorList>
    </citation>
    <scope>NUCLEOTIDE SEQUENCE [LARGE SCALE GENOMIC DNA]</scope>
    <source>
        <strain evidence="6">INIFAP01</strain>
    </source>
</reference>
<dbReference type="HAMAP" id="MF_01363">
    <property type="entry name" value="Ribosomal_bL21"/>
    <property type="match status" value="1"/>
</dbReference>
<evidence type="ECO:0000256" key="3">
    <source>
        <dbReference type="HAMAP-Rule" id="MF_01363"/>
    </source>
</evidence>
<dbReference type="AlphaFoldDB" id="A0A1A9QDX3"/>
<dbReference type="GO" id="GO:0006412">
    <property type="term" value="P:translation"/>
    <property type="evidence" value="ECO:0007669"/>
    <property type="project" value="UniProtKB-UniRule"/>
</dbReference>
<proteinExistence type="inferred from homology"/>
<dbReference type="GO" id="GO:1990904">
    <property type="term" value="C:ribonucleoprotein complex"/>
    <property type="evidence" value="ECO:0007669"/>
    <property type="project" value="UniProtKB-KW"/>
</dbReference>
<dbReference type="Pfam" id="PF00829">
    <property type="entry name" value="Ribosomal_L21p"/>
    <property type="match status" value="1"/>
</dbReference>
<evidence type="ECO:0000256" key="4">
    <source>
        <dbReference type="RuleBase" id="RU000562"/>
    </source>
</evidence>
<keyword evidence="6" id="KW-1185">Reference proteome</keyword>
<name>A0A1A9QDX3_9MOLU</name>
<comment type="caution">
    <text evidence="5">The sequence shown here is derived from an EMBL/GenBank/DDBJ whole genome shotgun (WGS) entry which is preliminary data.</text>
</comment>
<keyword evidence="2 3" id="KW-0687">Ribonucleoprotein</keyword>
<accession>A0A1A9QDX3</accession>
<gene>
    <name evidence="3" type="primary">rplU</name>
    <name evidence="5" type="ORF">A6V39_04560</name>
</gene>
<dbReference type="InterPro" id="IPR036164">
    <property type="entry name" value="bL21-like_sf"/>
</dbReference>
<comment type="function">
    <text evidence="3 4">This protein binds to 23S rRNA in the presence of protein L20.</text>
</comment>
<comment type="similarity">
    <text evidence="3 4">Belongs to the bacterial ribosomal protein bL21 family.</text>
</comment>